<protein>
    <submittedName>
        <fullName evidence="1">Helix-turn-helix domain-containing protein</fullName>
    </submittedName>
</protein>
<sequence>MELFNSNALVECIRDAIRSELKSISKEQNNTSYTPQKEESLLTKKEMAEELDISLVTLTDWMKKGLPYQRLHSRIYFRKEDVFSSMKKFSK</sequence>
<evidence type="ECO:0000313" key="2">
    <source>
        <dbReference type="Proteomes" id="UP000740413"/>
    </source>
</evidence>
<gene>
    <name evidence="1" type="ORF">HW347_08430</name>
</gene>
<keyword evidence="2" id="KW-1185">Reference proteome</keyword>
<dbReference type="InterPro" id="IPR036388">
    <property type="entry name" value="WH-like_DNA-bd_sf"/>
</dbReference>
<dbReference type="InterPro" id="IPR009061">
    <property type="entry name" value="DNA-bd_dom_put_sf"/>
</dbReference>
<dbReference type="EMBL" id="JACATN010000002">
    <property type="protein sequence ID" value="MBT2161291.1"/>
    <property type="molecule type" value="Genomic_DNA"/>
</dbReference>
<reference evidence="1 2" key="1">
    <citation type="submission" date="2020-06" db="EMBL/GenBank/DDBJ databases">
        <authorList>
            <person name="Isaeva M.P."/>
            <person name="Chernysheva N.Y."/>
        </authorList>
    </citation>
    <scope>NUCLEOTIDE SEQUENCE [LARGE SCALE GENOMIC DNA]</scope>
    <source>
        <strain evidence="1 2">KMM 6746</strain>
    </source>
</reference>
<dbReference type="SUPFAM" id="SSF46955">
    <property type="entry name" value="Putative DNA-binding domain"/>
    <property type="match status" value="1"/>
</dbReference>
<organism evidence="1 2">
    <name type="scientific">Zobellia barbeyronii</name>
    <dbReference type="NCBI Taxonomy" id="2748009"/>
    <lineage>
        <taxon>Bacteria</taxon>
        <taxon>Pseudomonadati</taxon>
        <taxon>Bacteroidota</taxon>
        <taxon>Flavobacteriia</taxon>
        <taxon>Flavobacteriales</taxon>
        <taxon>Flavobacteriaceae</taxon>
        <taxon>Zobellia</taxon>
    </lineage>
</organism>
<name>A0ABS5WEC8_9FLAO</name>
<accession>A0ABS5WEC8</accession>
<dbReference type="RefSeq" id="WP_214611431.1">
    <property type="nucleotide sequence ID" value="NZ_JACATN010000002.1"/>
</dbReference>
<dbReference type="Gene3D" id="1.10.10.10">
    <property type="entry name" value="Winged helix-like DNA-binding domain superfamily/Winged helix DNA-binding domain"/>
    <property type="match status" value="1"/>
</dbReference>
<dbReference type="Proteomes" id="UP000740413">
    <property type="component" value="Unassembled WGS sequence"/>
</dbReference>
<evidence type="ECO:0000313" key="1">
    <source>
        <dbReference type="EMBL" id="MBT2161291.1"/>
    </source>
</evidence>
<comment type="caution">
    <text evidence="1">The sequence shown here is derived from an EMBL/GenBank/DDBJ whole genome shotgun (WGS) entry which is preliminary data.</text>
</comment>
<proteinExistence type="predicted"/>
<reference evidence="2" key="2">
    <citation type="submission" date="2023-07" db="EMBL/GenBank/DDBJ databases">
        <title>Zobellia barbeyronii sp. nov., a new marine flavobacterium, isolated from green and red algae.</title>
        <authorList>
            <person name="Nedashkovskaya O.I."/>
            <person name="Otstavnykh N."/>
            <person name="Zhukova N."/>
            <person name="Guzev K."/>
            <person name="Chausova V."/>
            <person name="Tekutyeva L."/>
            <person name="Mikhailov V."/>
            <person name="Isaeva M."/>
        </authorList>
    </citation>
    <scope>NUCLEOTIDE SEQUENCE [LARGE SCALE GENOMIC DNA]</scope>
    <source>
        <strain evidence="2">KMM 6746</strain>
    </source>
</reference>